<evidence type="ECO:0000313" key="2">
    <source>
        <dbReference type="EMBL" id="GAA4092610.1"/>
    </source>
</evidence>
<dbReference type="RefSeq" id="WP_345102140.1">
    <property type="nucleotide sequence ID" value="NZ_BAABCV010000004.1"/>
</dbReference>
<proteinExistence type="predicted"/>
<dbReference type="Proteomes" id="UP001500841">
    <property type="component" value="Unassembled WGS sequence"/>
</dbReference>
<name>A0ABP7WNS0_9SPHI</name>
<evidence type="ECO:0000313" key="3">
    <source>
        <dbReference type="Proteomes" id="UP001500841"/>
    </source>
</evidence>
<accession>A0ABP7WNS0</accession>
<reference evidence="3" key="1">
    <citation type="journal article" date="2019" name="Int. J. Syst. Evol. Microbiol.">
        <title>The Global Catalogue of Microorganisms (GCM) 10K type strain sequencing project: providing services to taxonomists for standard genome sequencing and annotation.</title>
        <authorList>
            <consortium name="The Broad Institute Genomics Platform"/>
            <consortium name="The Broad Institute Genome Sequencing Center for Infectious Disease"/>
            <person name="Wu L."/>
            <person name="Ma J."/>
        </authorList>
    </citation>
    <scope>NUCLEOTIDE SEQUENCE [LARGE SCALE GENOMIC DNA]</scope>
    <source>
        <strain evidence="3">JCM 17085</strain>
    </source>
</reference>
<protein>
    <recommendedName>
        <fullName evidence="4">DUF3185 family protein</fullName>
    </recommendedName>
</protein>
<comment type="caution">
    <text evidence="2">The sequence shown here is derived from an EMBL/GenBank/DDBJ whole genome shotgun (WGS) entry which is preliminary data.</text>
</comment>
<organism evidence="2 3">
    <name type="scientific">Mucilaginibacter panaciglaebae</name>
    <dbReference type="NCBI Taxonomy" id="502331"/>
    <lineage>
        <taxon>Bacteria</taxon>
        <taxon>Pseudomonadati</taxon>
        <taxon>Bacteroidota</taxon>
        <taxon>Sphingobacteriia</taxon>
        <taxon>Sphingobacteriales</taxon>
        <taxon>Sphingobacteriaceae</taxon>
        <taxon>Mucilaginibacter</taxon>
    </lineage>
</organism>
<evidence type="ECO:0000256" key="1">
    <source>
        <dbReference type="SAM" id="Phobius"/>
    </source>
</evidence>
<gene>
    <name evidence="2" type="ORF">GCM10022392_13670</name>
</gene>
<keyword evidence="1" id="KW-0812">Transmembrane</keyword>
<sequence length="60" mass="6580">MNTIYGIGGFFLTALGIYITKNQLTKIKTENVDQLGFDYKLLGGGVMAIIIGIVVMVKHF</sequence>
<feature type="transmembrane region" description="Helical" evidence="1">
    <location>
        <begin position="39"/>
        <end position="57"/>
    </location>
</feature>
<dbReference type="EMBL" id="BAABCV010000004">
    <property type="protein sequence ID" value="GAA4092610.1"/>
    <property type="molecule type" value="Genomic_DNA"/>
</dbReference>
<keyword evidence="3" id="KW-1185">Reference proteome</keyword>
<keyword evidence="1" id="KW-0472">Membrane</keyword>
<evidence type="ECO:0008006" key="4">
    <source>
        <dbReference type="Google" id="ProtNLM"/>
    </source>
</evidence>
<keyword evidence="1" id="KW-1133">Transmembrane helix</keyword>